<evidence type="ECO:0000256" key="5">
    <source>
        <dbReference type="SAM" id="SignalP"/>
    </source>
</evidence>
<feature type="region of interest" description="Disordered" evidence="4">
    <location>
        <begin position="28"/>
        <end position="50"/>
    </location>
</feature>
<comment type="similarity">
    <text evidence="1">Belongs to the membrane fusion protein (MFP) (TC 8.A.1) family.</text>
</comment>
<evidence type="ECO:0000256" key="2">
    <source>
        <dbReference type="ARBA" id="ARBA00022448"/>
    </source>
</evidence>
<dbReference type="Gene3D" id="2.40.30.170">
    <property type="match status" value="1"/>
</dbReference>
<accession>A0ABX0H4A8</accession>
<feature type="coiled-coil region" evidence="3">
    <location>
        <begin position="165"/>
        <end position="192"/>
    </location>
</feature>
<dbReference type="Proteomes" id="UP000649799">
    <property type="component" value="Unassembled WGS sequence"/>
</dbReference>
<gene>
    <name evidence="8" type="ORF">G9Q97_07560</name>
</gene>
<dbReference type="InterPro" id="IPR006143">
    <property type="entry name" value="RND_pump_MFP"/>
</dbReference>
<keyword evidence="2" id="KW-0813">Transport</keyword>
<evidence type="ECO:0000256" key="4">
    <source>
        <dbReference type="SAM" id="MobiDB-lite"/>
    </source>
</evidence>
<dbReference type="PANTHER" id="PTHR30097:SF4">
    <property type="entry name" value="SLR6042 PROTEIN"/>
    <property type="match status" value="1"/>
</dbReference>
<dbReference type="Gene3D" id="1.10.287.470">
    <property type="entry name" value="Helix hairpin bin"/>
    <property type="match status" value="1"/>
</dbReference>
<feature type="domain" description="CusB-like beta-barrel" evidence="6">
    <location>
        <begin position="246"/>
        <end position="313"/>
    </location>
</feature>
<dbReference type="SUPFAM" id="SSF111369">
    <property type="entry name" value="HlyD-like secretion proteins"/>
    <property type="match status" value="1"/>
</dbReference>
<dbReference type="RefSeq" id="WP_166144850.1">
    <property type="nucleotide sequence ID" value="NZ_JAANYN010000002.1"/>
</dbReference>
<proteinExistence type="inferred from homology"/>
<reference evidence="8 9" key="1">
    <citation type="submission" date="2020-03" db="EMBL/GenBank/DDBJ databases">
        <title>Cyclobacterium plantarum sp. nov., a marine bacterium isolated from a coastal-marine wetland.</title>
        <authorList>
            <person name="Sanchez-Porro C."/>
            <person name="Ventosa A."/>
            <person name="Amoozegar M."/>
        </authorList>
    </citation>
    <scope>NUCLEOTIDE SEQUENCE [LARGE SCALE GENOMIC DNA]</scope>
    <source>
        <strain evidence="8 9">GBPx2</strain>
    </source>
</reference>
<evidence type="ECO:0000259" key="7">
    <source>
        <dbReference type="Pfam" id="PF25973"/>
    </source>
</evidence>
<keyword evidence="3" id="KW-0175">Coiled coil</keyword>
<name>A0ABX0H4A8_9BACT</name>
<protein>
    <submittedName>
        <fullName evidence="8">Efflux RND transporter periplasmic adaptor subunit</fullName>
    </submittedName>
</protein>
<organism evidence="8 9">
    <name type="scientific">Cyclobacterium plantarum</name>
    <dbReference type="NCBI Taxonomy" id="2716263"/>
    <lineage>
        <taxon>Bacteria</taxon>
        <taxon>Pseudomonadati</taxon>
        <taxon>Bacteroidota</taxon>
        <taxon>Cytophagia</taxon>
        <taxon>Cytophagales</taxon>
        <taxon>Cyclobacteriaceae</taxon>
        <taxon>Cyclobacterium</taxon>
    </lineage>
</organism>
<keyword evidence="9" id="KW-1185">Reference proteome</keyword>
<dbReference type="InterPro" id="IPR051909">
    <property type="entry name" value="MFP_Cation_Efflux"/>
</dbReference>
<dbReference type="InterPro" id="IPR058792">
    <property type="entry name" value="Beta-barrel_RND_2"/>
</dbReference>
<evidence type="ECO:0000313" key="8">
    <source>
        <dbReference type="EMBL" id="NHE56669.1"/>
    </source>
</evidence>
<sequence length="400" mass="44844">MKFIINQIIIVLCTTFLVAACNSKSSNSQDQVEEKEGLEEGHDHNENESENVHLSLAQFKALDMQVGAIPRKNLSNIVEANGELEVPPKNEAAVTAILGANISSIEVIEGDDVQKGQVLAYLSHPNIIELQGSYLESFNRKIFLEQEYNRQQKLYEEEVGSGKAFQQISADYRSAEATVKSYEAQLRQLRILPEKIQKGDFYNRIPVLSPIKGSITKVEVKTGQYVQPEKNLFEIVNIDNIHADLMVFENDVYKVNEGQRVRFTVETMPGKELYAEIYSVGKKFEQDPKAVHVHAEIENVLGKLIPGMYVRGEILTDSVTSLALPESAITREGDDYLTFTATEEGEEWMFTPLRVSTGTKSNGWVAVKFLDAVPENAQFALNNAYYLIAEMKKGEGGHHH</sequence>
<keyword evidence="5" id="KW-0732">Signal</keyword>
<dbReference type="PROSITE" id="PS51257">
    <property type="entry name" value="PROKAR_LIPOPROTEIN"/>
    <property type="match status" value="1"/>
</dbReference>
<dbReference type="InterPro" id="IPR058647">
    <property type="entry name" value="BSH_CzcB-like"/>
</dbReference>
<dbReference type="PANTHER" id="PTHR30097">
    <property type="entry name" value="CATION EFFLUX SYSTEM PROTEIN CUSB"/>
    <property type="match status" value="1"/>
</dbReference>
<feature type="domain" description="CzcB-like barrel-sandwich hybrid" evidence="7">
    <location>
        <begin position="92"/>
        <end position="236"/>
    </location>
</feature>
<feature type="compositionally biased region" description="Basic and acidic residues" evidence="4">
    <location>
        <begin position="32"/>
        <end position="50"/>
    </location>
</feature>
<dbReference type="EMBL" id="JAANYN010000002">
    <property type="protein sequence ID" value="NHE56669.1"/>
    <property type="molecule type" value="Genomic_DNA"/>
</dbReference>
<dbReference type="Gene3D" id="2.40.50.100">
    <property type="match status" value="1"/>
</dbReference>
<comment type="caution">
    <text evidence="8">The sequence shown here is derived from an EMBL/GenBank/DDBJ whole genome shotgun (WGS) entry which is preliminary data.</text>
</comment>
<evidence type="ECO:0000256" key="1">
    <source>
        <dbReference type="ARBA" id="ARBA00009477"/>
    </source>
</evidence>
<evidence type="ECO:0000313" key="9">
    <source>
        <dbReference type="Proteomes" id="UP000649799"/>
    </source>
</evidence>
<feature type="chain" id="PRO_5047346785" evidence="5">
    <location>
        <begin position="20"/>
        <end position="400"/>
    </location>
</feature>
<dbReference type="NCBIfam" id="TIGR01730">
    <property type="entry name" value="RND_mfp"/>
    <property type="match status" value="1"/>
</dbReference>
<evidence type="ECO:0000256" key="3">
    <source>
        <dbReference type="SAM" id="Coils"/>
    </source>
</evidence>
<feature type="signal peptide" evidence="5">
    <location>
        <begin position="1"/>
        <end position="19"/>
    </location>
</feature>
<evidence type="ECO:0000259" key="6">
    <source>
        <dbReference type="Pfam" id="PF25954"/>
    </source>
</evidence>
<dbReference type="Pfam" id="PF25973">
    <property type="entry name" value="BSH_CzcB"/>
    <property type="match status" value="1"/>
</dbReference>
<dbReference type="Pfam" id="PF25954">
    <property type="entry name" value="Beta-barrel_RND_2"/>
    <property type="match status" value="1"/>
</dbReference>